<sequence length="55" mass="6664">MAYKHDLGGKTSKQREIINRKDENKRIYKEENKRMKETILDDIEFEGCKFNITKE</sequence>
<dbReference type="EMBL" id="JARVUX010000002">
    <property type="protein sequence ID" value="MDH2335710.1"/>
    <property type="molecule type" value="Genomic_DNA"/>
</dbReference>
<name>A0AAP4A5W7_CLOPF</name>
<evidence type="ECO:0000313" key="2">
    <source>
        <dbReference type="Proteomes" id="UP001222958"/>
    </source>
</evidence>
<reference evidence="1" key="1">
    <citation type="submission" date="2023-04" db="EMBL/GenBank/DDBJ databases">
        <title>Epidemiological investigation of Clostridium perfringens isolated from cattle.</title>
        <authorList>
            <person name="Tian R."/>
        </authorList>
    </citation>
    <scope>NUCLEOTIDE SEQUENCE</scope>
    <source>
        <strain evidence="1">ZWCP172</strain>
    </source>
</reference>
<evidence type="ECO:0000313" key="1">
    <source>
        <dbReference type="EMBL" id="MDH2335710.1"/>
    </source>
</evidence>
<proteinExistence type="predicted"/>
<gene>
    <name evidence="1" type="ORF">QDQ28_05865</name>
</gene>
<dbReference type="Proteomes" id="UP001222958">
    <property type="component" value="Unassembled WGS sequence"/>
</dbReference>
<dbReference type="RefSeq" id="WP_279857249.1">
    <property type="nucleotide sequence ID" value="NZ_JARVUX010000002.1"/>
</dbReference>
<protein>
    <submittedName>
        <fullName evidence="1">Uncharacterized protein</fullName>
    </submittedName>
</protein>
<accession>A0AAP4A5W7</accession>
<organism evidence="1 2">
    <name type="scientific">Clostridium perfringens</name>
    <dbReference type="NCBI Taxonomy" id="1502"/>
    <lineage>
        <taxon>Bacteria</taxon>
        <taxon>Bacillati</taxon>
        <taxon>Bacillota</taxon>
        <taxon>Clostridia</taxon>
        <taxon>Eubacteriales</taxon>
        <taxon>Clostridiaceae</taxon>
        <taxon>Clostridium</taxon>
    </lineage>
</organism>
<comment type="caution">
    <text evidence="1">The sequence shown here is derived from an EMBL/GenBank/DDBJ whole genome shotgun (WGS) entry which is preliminary data.</text>
</comment>
<dbReference type="AlphaFoldDB" id="A0AAP4A5W7"/>